<dbReference type="EMBL" id="AFGF01000065">
    <property type="protein sequence ID" value="EGO64309.1"/>
    <property type="molecule type" value="Genomic_DNA"/>
</dbReference>
<reference evidence="2 3" key="1">
    <citation type="journal article" date="2011" name="EMBO J.">
        <title>Structural diversity of bacterial flagellar motors.</title>
        <authorList>
            <person name="Chen S."/>
            <person name="Beeby M."/>
            <person name="Murphy G.E."/>
            <person name="Leadbetter J.R."/>
            <person name="Hendrixson D.R."/>
            <person name="Briegel A."/>
            <person name="Li Z."/>
            <person name="Shi J."/>
            <person name="Tocheva E.I."/>
            <person name="Muller A."/>
            <person name="Dobro M.J."/>
            <person name="Jensen G.J."/>
        </authorList>
    </citation>
    <scope>NUCLEOTIDE SEQUENCE [LARGE SCALE GENOMIC DNA]</scope>
    <source>
        <strain evidence="2 3">DSM 6540</strain>
    </source>
</reference>
<keyword evidence="3" id="KW-1185">Reference proteome</keyword>
<dbReference type="STRING" id="1009370.ALO_08500"/>
<dbReference type="NCBIfam" id="NF040740">
    <property type="entry name" value="ornith_Ord"/>
    <property type="match status" value="1"/>
</dbReference>
<evidence type="ECO:0000259" key="1">
    <source>
        <dbReference type="Pfam" id="PF19328"/>
    </source>
</evidence>
<comment type="caution">
    <text evidence="2">The sequence shown here is derived from an EMBL/GenBank/DDBJ whole genome shotgun (WGS) entry which is preliminary data.</text>
</comment>
<feature type="domain" description="2,4-diaminopentanoate dehydrogenase C-terminal" evidence="1">
    <location>
        <begin position="142"/>
        <end position="345"/>
    </location>
</feature>
<dbReference type="InterPro" id="IPR045760">
    <property type="entry name" value="DAP_DH_C"/>
</dbReference>
<evidence type="ECO:0000313" key="3">
    <source>
        <dbReference type="Proteomes" id="UP000003240"/>
    </source>
</evidence>
<dbReference type="RefSeq" id="WP_004094640.1">
    <property type="nucleotide sequence ID" value="NZ_AFGF01000065.1"/>
</dbReference>
<dbReference type="SUPFAM" id="SSF51735">
    <property type="entry name" value="NAD(P)-binding Rossmann-fold domains"/>
    <property type="match status" value="1"/>
</dbReference>
<dbReference type="Gene3D" id="3.40.50.720">
    <property type="entry name" value="NAD(P)-binding Rossmann-like Domain"/>
    <property type="match status" value="1"/>
</dbReference>
<evidence type="ECO:0000313" key="2">
    <source>
        <dbReference type="EMBL" id="EGO64309.1"/>
    </source>
</evidence>
<dbReference type="CDD" id="cd24146">
    <property type="entry name" value="nat-AmDH_N_like"/>
    <property type="match status" value="1"/>
</dbReference>
<proteinExistence type="predicted"/>
<protein>
    <submittedName>
        <fullName evidence="2">Dihydrodipicolinate reductase</fullName>
    </submittedName>
</protein>
<dbReference type="Pfam" id="PF19328">
    <property type="entry name" value="DAP_DH_C"/>
    <property type="match status" value="1"/>
</dbReference>
<dbReference type="OrthoDB" id="9767616at2"/>
<name>F7NI02_9FIRM</name>
<dbReference type="AlphaFoldDB" id="F7NI02"/>
<sequence length="355" mass="38127">MENIKVIFWGLGAMGGGMAKDILLNKKGIEIVGAIGQNPAKIGKDLGEVLGIGRQIGVIVSNKPREVLNHTAADIVLHATQSFTKDVFPEISLIVESGKNVITIAEEMSAPWAETPDLAEHMDNLAKKHQVTILGTGVNPGFVLDTLILTLTGACQAVNKIWAARINDLSPFGPTVMKTQGVGTTVEEFNKGLSDGTIVGHIGFRQSAYLIAKSLGWELDHIAETREPIMTTVYRETPHVKVQPGMVAGCRHIARGYKDGVEIITLEHPQQIHPELEGVKTGDYISIEGTPSIKFSDEQEIPGGIGTMAAAVNMIPRVINARAGLLTMPDLPVITALMGDVRQLIADGKKRCLTI</sequence>
<gene>
    <name evidence="2" type="ORF">ALO_08500</name>
</gene>
<dbReference type="InterPro" id="IPR036291">
    <property type="entry name" value="NAD(P)-bd_dom_sf"/>
</dbReference>
<organism evidence="2 3">
    <name type="scientific">Acetonema longum DSM 6540</name>
    <dbReference type="NCBI Taxonomy" id="1009370"/>
    <lineage>
        <taxon>Bacteria</taxon>
        <taxon>Bacillati</taxon>
        <taxon>Bacillota</taxon>
        <taxon>Negativicutes</taxon>
        <taxon>Acetonemataceae</taxon>
        <taxon>Acetonema</taxon>
    </lineage>
</organism>
<accession>F7NI02</accession>
<dbReference type="Proteomes" id="UP000003240">
    <property type="component" value="Unassembled WGS sequence"/>
</dbReference>
<dbReference type="eggNOG" id="COG3804">
    <property type="taxonomic scope" value="Bacteria"/>
</dbReference>